<evidence type="ECO:0000259" key="2">
    <source>
        <dbReference type="Pfam" id="PF25757"/>
    </source>
</evidence>
<comment type="caution">
    <text evidence="3">The sequence shown here is derived from an EMBL/GenBank/DDBJ whole genome shotgun (WGS) entry which is preliminary data.</text>
</comment>
<evidence type="ECO:0000313" key="3">
    <source>
        <dbReference type="EMBL" id="CAG9318752.1"/>
    </source>
</evidence>
<dbReference type="Pfam" id="PF25757">
    <property type="entry name" value="TPR_DNAAF5"/>
    <property type="match status" value="1"/>
</dbReference>
<dbReference type="AlphaFoldDB" id="A0AAU9J5D2"/>
<evidence type="ECO:0008006" key="5">
    <source>
        <dbReference type="Google" id="ProtNLM"/>
    </source>
</evidence>
<dbReference type="PANTHER" id="PTHR16216:SF2">
    <property type="entry name" value="DYNEIN AXONEMAL ASSEMBLY FACTOR 5"/>
    <property type="match status" value="1"/>
</dbReference>
<dbReference type="EMBL" id="CAJZBQ010000021">
    <property type="protein sequence ID" value="CAG9318752.1"/>
    <property type="molecule type" value="Genomic_DNA"/>
</dbReference>
<name>A0AAU9J5D2_9CILI</name>
<dbReference type="Proteomes" id="UP001162131">
    <property type="component" value="Unassembled WGS sequence"/>
</dbReference>
<dbReference type="PANTHER" id="PTHR16216">
    <property type="entry name" value="DYNEIN ASSEMBLY FACTOR 5, AXONEMAL"/>
    <property type="match status" value="1"/>
</dbReference>
<feature type="domain" description="Dynein axonemal assembly factor 5 TPR repeats" evidence="2">
    <location>
        <begin position="77"/>
        <end position="147"/>
    </location>
</feature>
<evidence type="ECO:0000259" key="1">
    <source>
        <dbReference type="Pfam" id="PF24573"/>
    </source>
</evidence>
<accession>A0AAU9J5D2</accession>
<keyword evidence="4" id="KW-1185">Reference proteome</keyword>
<dbReference type="InterPro" id="IPR056497">
    <property type="entry name" value="HEAT_DAAF5"/>
</dbReference>
<dbReference type="Pfam" id="PF24573">
    <property type="entry name" value="HEAT_DAAF5"/>
    <property type="match status" value="1"/>
</dbReference>
<feature type="domain" description="Dynein axonemal assembly factor 5 HEAT-repeat" evidence="1">
    <location>
        <begin position="163"/>
        <end position="363"/>
    </location>
</feature>
<dbReference type="SUPFAM" id="SSF48371">
    <property type="entry name" value="ARM repeat"/>
    <property type="match status" value="1"/>
</dbReference>
<protein>
    <recommendedName>
        <fullName evidence="5">ARM repeat superfamily protein</fullName>
    </recommendedName>
</protein>
<dbReference type="InterPro" id="IPR057978">
    <property type="entry name" value="TPR_DAAF5"/>
</dbReference>
<dbReference type="InterPro" id="IPR011989">
    <property type="entry name" value="ARM-like"/>
</dbReference>
<dbReference type="InterPro" id="IPR016024">
    <property type="entry name" value="ARM-type_fold"/>
</dbReference>
<proteinExistence type="predicted"/>
<reference evidence="3" key="1">
    <citation type="submission" date="2021-09" db="EMBL/GenBank/DDBJ databases">
        <authorList>
            <consortium name="AG Swart"/>
            <person name="Singh M."/>
            <person name="Singh A."/>
            <person name="Seah K."/>
            <person name="Emmerich C."/>
        </authorList>
    </citation>
    <scope>NUCLEOTIDE SEQUENCE</scope>
    <source>
        <strain evidence="3">ATCC30299</strain>
    </source>
</reference>
<evidence type="ECO:0000313" key="4">
    <source>
        <dbReference type="Proteomes" id="UP001162131"/>
    </source>
</evidence>
<dbReference type="Gene3D" id="1.25.10.10">
    <property type="entry name" value="Leucine-rich Repeat Variant"/>
    <property type="match status" value="1"/>
</dbReference>
<gene>
    <name evidence="3" type="ORF">BSTOLATCC_MIC22119</name>
</gene>
<dbReference type="InterPro" id="IPR052623">
    <property type="entry name" value="DAAF5"/>
</dbReference>
<sequence length="719" mass="82390">MNRQRQKDQEDILEYLGSEDLSKKIEGIEILNNVINKGNLEENIELLQSLTAIDDPESAPLSKFIDFQSIICSVIKHSSPEARENFIRMCGDILTNHQNKYDLEKWLIPYLIIGLFDNNETVRETTFEIIEEIGAIHERENNEIIRDPRGKGHKHSLSIPNPIIKRPRAGARYLFRKHFDKLYDRAVQEFSAWNLSSKIFSANILITLIVYTEDRMSQNIESFLNLSRLIIENNEKVEILEKIELGLKLLGRFLQIDTYLPIVLNSFNSIQQENCGCHINCFSSSARPQTWNGETALGILALLLEGHLETAIHQKKLDPQLETIITTLYNFSLSSMIGPQALNCLKTIDTLLAKVYENINDIKDFTVIIENSTAILWIVIHCESLSQSHSIVEMGNNCFETMNKILLKNVFLNCDKLIPFAACICEMLNGLLASSDIKNWNTEHKKWIHFKILVNKLNGLSFNENKETAEIILNIVQKTISYKGKHELHKECLGLIRNKAYDFSSTIDAIIVQCLSPKTKSHELISYMRQEAMLTLNSYKTHGFNSRLIWKLIKCFDDSQMTVKMQALDEISRIFSNASSFTRESIIFITYKKTQLFHYAVNKILSIYENQAGNIKAKALNCLLSIVSAIENPKEENFELQHNKKLKSLNSSFGKDLEFIVNKLSRSVVDQSDCREAAHKCILAVKMISKASLEKIAKEALERNDNKTWEYIDAVMNIP</sequence>
<organism evidence="3 4">
    <name type="scientific">Blepharisma stoltei</name>
    <dbReference type="NCBI Taxonomy" id="1481888"/>
    <lineage>
        <taxon>Eukaryota</taxon>
        <taxon>Sar</taxon>
        <taxon>Alveolata</taxon>
        <taxon>Ciliophora</taxon>
        <taxon>Postciliodesmatophora</taxon>
        <taxon>Heterotrichea</taxon>
        <taxon>Heterotrichida</taxon>
        <taxon>Blepharismidae</taxon>
        <taxon>Blepharisma</taxon>
    </lineage>
</organism>